<dbReference type="GO" id="GO:0003755">
    <property type="term" value="F:peptidyl-prolyl cis-trans isomerase activity"/>
    <property type="evidence" value="ECO:0007669"/>
    <property type="project" value="UniProtKB-KW"/>
</dbReference>
<protein>
    <recommendedName>
        <fullName evidence="7">Serine/threonine-protein phosphatase 2A activator</fullName>
        <ecNumber evidence="7">5.2.1.8</ecNumber>
    </recommendedName>
    <alternativeName>
        <fullName evidence="7">Phosphotyrosyl phosphatase activator</fullName>
    </alternativeName>
</protein>
<dbReference type="InterPro" id="IPR037218">
    <property type="entry name" value="PTPA_sf"/>
</dbReference>
<keyword evidence="4 7" id="KW-0963">Cytoplasm</keyword>
<dbReference type="GO" id="GO:0007052">
    <property type="term" value="P:mitotic spindle organization"/>
    <property type="evidence" value="ECO:0007669"/>
    <property type="project" value="TreeGrafter"/>
</dbReference>
<dbReference type="PANTHER" id="PTHR10012">
    <property type="entry name" value="SERINE/THREONINE-PROTEIN PHOSPHATASE 2A REGULATORY SUBUNIT B"/>
    <property type="match status" value="1"/>
</dbReference>
<dbReference type="EC" id="5.2.1.8" evidence="7"/>
<dbReference type="PANTHER" id="PTHR10012:SF0">
    <property type="entry name" value="SERINE_THREONINE-PROTEIN PHOSPHATASE 2A ACTIVATOR"/>
    <property type="match status" value="1"/>
</dbReference>
<dbReference type="CDD" id="cd04087">
    <property type="entry name" value="PTPA"/>
    <property type="match status" value="1"/>
</dbReference>
<evidence type="ECO:0000256" key="5">
    <source>
        <dbReference type="ARBA" id="ARBA00023110"/>
    </source>
</evidence>
<dbReference type="InterPro" id="IPR004327">
    <property type="entry name" value="Phstyr_phstse_ac"/>
</dbReference>
<dbReference type="InterPro" id="IPR043170">
    <property type="entry name" value="PTPA_C_lid"/>
</dbReference>
<name>G0U0A6_TRYVY</name>
<sequence length="398" mass="45011">MSSITGKLNVDSPTLLQKHIVEKPHLLGAFCNSASFAKIIAYVQACAESVEELSRSAWEQEKQGTQYEQHPIITFFLNIFFPHLQRIVDEVPLEDMAQQRFGNRAFRVFYRRLEEDITTLMRELAMILTSSQLCVPDHLRAAEAEADKQPNGERVEQLATELVGYMKDAFGNSMRIDYGTGHELHFFIIMIICLQESGDNAGPLRSETPVIVPHKIQRPSPPPVSETGRLLLLRRAMVMDVFGAYLSFVRTLQRHYKLEPAGSHGVWGLDDYHHLPFIFGASQLINQDTPSISGESVVATSAAEGGAGHGLILPKHVCEEKEVQRHAKDYYYFAQIMWILENKSGPFFEHSSMLYNISGVESWLKTYTGMVKMYAAEVLSKFNVVQHLLFGPHLPWAE</sequence>
<dbReference type="PIRSF" id="PIRSF016325">
    <property type="entry name" value="Phstyr_phstse_ac"/>
    <property type="match status" value="1"/>
</dbReference>
<keyword evidence="5 7" id="KW-0697">Rotamase</keyword>
<dbReference type="Pfam" id="PF03095">
    <property type="entry name" value="PTPA"/>
    <property type="match status" value="1"/>
</dbReference>
<dbReference type="GO" id="GO:0000159">
    <property type="term" value="C:protein phosphatase type 2A complex"/>
    <property type="evidence" value="ECO:0007669"/>
    <property type="project" value="TreeGrafter"/>
</dbReference>
<evidence type="ECO:0000256" key="2">
    <source>
        <dbReference type="ARBA" id="ARBA00004496"/>
    </source>
</evidence>
<dbReference type="OMA" id="FIVIMIC"/>
<comment type="function">
    <text evidence="7">PPIases accelerate the folding of proteins. It catalyzes the cis-trans isomerization of proline imidic peptide bonds in oligopeptides.</text>
</comment>
<dbReference type="SUPFAM" id="SSF140984">
    <property type="entry name" value="PTPA-like"/>
    <property type="match status" value="1"/>
</dbReference>
<gene>
    <name evidence="8" type="ORF">TVY486_0801120</name>
</gene>
<dbReference type="GO" id="GO:0005634">
    <property type="term" value="C:nucleus"/>
    <property type="evidence" value="ECO:0007669"/>
    <property type="project" value="TreeGrafter"/>
</dbReference>
<dbReference type="Gene3D" id="1.20.120.1150">
    <property type="match status" value="1"/>
</dbReference>
<proteinExistence type="inferred from homology"/>
<dbReference type="AlphaFoldDB" id="G0U0A6"/>
<evidence type="ECO:0000256" key="6">
    <source>
        <dbReference type="ARBA" id="ARBA00023235"/>
    </source>
</evidence>
<evidence type="ECO:0000313" key="8">
    <source>
        <dbReference type="EMBL" id="CCC49504.1"/>
    </source>
</evidence>
<evidence type="ECO:0000256" key="7">
    <source>
        <dbReference type="RuleBase" id="RU361210"/>
    </source>
</evidence>
<comment type="similarity">
    <text evidence="3 7">Belongs to the PTPA-type PPIase family.</text>
</comment>
<evidence type="ECO:0000256" key="4">
    <source>
        <dbReference type="ARBA" id="ARBA00022490"/>
    </source>
</evidence>
<dbReference type="EMBL" id="HE573024">
    <property type="protein sequence ID" value="CCC49504.1"/>
    <property type="molecule type" value="Genomic_DNA"/>
</dbReference>
<dbReference type="GO" id="GO:0008160">
    <property type="term" value="F:protein tyrosine phosphatase activator activity"/>
    <property type="evidence" value="ECO:0007669"/>
    <property type="project" value="TreeGrafter"/>
</dbReference>
<keyword evidence="6 7" id="KW-0413">Isomerase</keyword>
<dbReference type="GO" id="GO:0005737">
    <property type="term" value="C:cytoplasm"/>
    <property type="evidence" value="ECO:0007669"/>
    <property type="project" value="UniProtKB-SubCell"/>
</dbReference>
<reference evidence="8" key="1">
    <citation type="journal article" date="2012" name="Proc. Natl. Acad. Sci. U.S.A.">
        <title>Antigenic diversity is generated by distinct evolutionary mechanisms in African trypanosome species.</title>
        <authorList>
            <person name="Jackson A.P."/>
            <person name="Berry A."/>
            <person name="Aslett M."/>
            <person name="Allison H.C."/>
            <person name="Burton P."/>
            <person name="Vavrova-Anderson J."/>
            <person name="Brown R."/>
            <person name="Browne H."/>
            <person name="Corton N."/>
            <person name="Hauser H."/>
            <person name="Gamble J."/>
            <person name="Gilderthorp R."/>
            <person name="Marcello L."/>
            <person name="McQuillan J."/>
            <person name="Otto T.D."/>
            <person name="Quail M.A."/>
            <person name="Sanders M.J."/>
            <person name="van Tonder A."/>
            <person name="Ginger M.L."/>
            <person name="Field M.C."/>
            <person name="Barry J.D."/>
            <person name="Hertz-Fowler C."/>
            <person name="Berriman M."/>
        </authorList>
    </citation>
    <scope>NUCLEOTIDE SEQUENCE</scope>
    <source>
        <strain evidence="8">Y486</strain>
    </source>
</reference>
<evidence type="ECO:0000256" key="1">
    <source>
        <dbReference type="ARBA" id="ARBA00000971"/>
    </source>
</evidence>
<comment type="subcellular location">
    <subcellularLocation>
        <location evidence="2 7">Cytoplasm</location>
    </subcellularLocation>
</comment>
<comment type="catalytic activity">
    <reaction evidence="1 7">
        <text>[protein]-peptidylproline (omega=180) = [protein]-peptidylproline (omega=0)</text>
        <dbReference type="Rhea" id="RHEA:16237"/>
        <dbReference type="Rhea" id="RHEA-COMP:10747"/>
        <dbReference type="Rhea" id="RHEA-COMP:10748"/>
        <dbReference type="ChEBI" id="CHEBI:83833"/>
        <dbReference type="ChEBI" id="CHEBI:83834"/>
        <dbReference type="EC" id="5.2.1.8"/>
    </reaction>
</comment>
<dbReference type="VEuPathDB" id="TriTrypDB:TvY486_0801120"/>
<accession>G0U0A6</accession>
<organism evidence="8">
    <name type="scientific">Trypanosoma vivax (strain Y486)</name>
    <dbReference type="NCBI Taxonomy" id="1055687"/>
    <lineage>
        <taxon>Eukaryota</taxon>
        <taxon>Discoba</taxon>
        <taxon>Euglenozoa</taxon>
        <taxon>Kinetoplastea</taxon>
        <taxon>Metakinetoplastina</taxon>
        <taxon>Trypanosomatida</taxon>
        <taxon>Trypanosomatidae</taxon>
        <taxon>Trypanosoma</taxon>
        <taxon>Duttonella</taxon>
    </lineage>
</organism>
<evidence type="ECO:0000256" key="3">
    <source>
        <dbReference type="ARBA" id="ARBA00011019"/>
    </source>
</evidence>